<evidence type="ECO:0000313" key="4">
    <source>
        <dbReference type="Proteomes" id="UP000054270"/>
    </source>
</evidence>
<reference evidence="4" key="1">
    <citation type="submission" date="2014-04" db="EMBL/GenBank/DDBJ databases">
        <title>Evolutionary Origins and Diversification of the Mycorrhizal Mutualists.</title>
        <authorList>
            <consortium name="DOE Joint Genome Institute"/>
            <consortium name="Mycorrhizal Genomics Consortium"/>
            <person name="Kohler A."/>
            <person name="Kuo A."/>
            <person name="Nagy L.G."/>
            <person name="Floudas D."/>
            <person name="Copeland A."/>
            <person name="Barry K.W."/>
            <person name="Cichocki N."/>
            <person name="Veneault-Fourrey C."/>
            <person name="LaButti K."/>
            <person name="Lindquist E.A."/>
            <person name="Lipzen A."/>
            <person name="Lundell T."/>
            <person name="Morin E."/>
            <person name="Murat C."/>
            <person name="Riley R."/>
            <person name="Ohm R."/>
            <person name="Sun H."/>
            <person name="Tunlid A."/>
            <person name="Henrissat B."/>
            <person name="Grigoriev I.V."/>
            <person name="Hibbett D.S."/>
            <person name="Martin F."/>
        </authorList>
    </citation>
    <scope>NUCLEOTIDE SEQUENCE [LARGE SCALE GENOMIC DNA]</scope>
    <source>
        <strain evidence="4">FD-334 SS-4</strain>
    </source>
</reference>
<feature type="domain" description="UBA" evidence="2">
    <location>
        <begin position="239"/>
        <end position="281"/>
    </location>
</feature>
<dbReference type="SUPFAM" id="SSF48452">
    <property type="entry name" value="TPR-like"/>
    <property type="match status" value="1"/>
</dbReference>
<dbReference type="OMA" id="MLPDKHP"/>
<feature type="compositionally biased region" description="Gly residues" evidence="1">
    <location>
        <begin position="575"/>
        <end position="592"/>
    </location>
</feature>
<dbReference type="Gene3D" id="1.10.287.110">
    <property type="entry name" value="DnaJ domain"/>
    <property type="match status" value="1"/>
</dbReference>
<feature type="region of interest" description="Disordered" evidence="1">
    <location>
        <begin position="195"/>
        <end position="436"/>
    </location>
</feature>
<feature type="compositionally biased region" description="Polar residues" evidence="1">
    <location>
        <begin position="1"/>
        <end position="13"/>
    </location>
</feature>
<dbReference type="PROSITE" id="PS50030">
    <property type="entry name" value="UBA"/>
    <property type="match status" value="2"/>
</dbReference>
<feature type="domain" description="UBA" evidence="2">
    <location>
        <begin position="432"/>
        <end position="474"/>
    </location>
</feature>
<feature type="compositionally biased region" description="Low complexity" evidence="1">
    <location>
        <begin position="272"/>
        <end position="295"/>
    </location>
</feature>
<feature type="compositionally biased region" description="Basic and acidic residues" evidence="1">
    <location>
        <begin position="504"/>
        <end position="518"/>
    </location>
</feature>
<dbReference type="Gene3D" id="1.10.8.10">
    <property type="entry name" value="DNA helicase RuvA subunit, C-terminal domain"/>
    <property type="match status" value="2"/>
</dbReference>
<dbReference type="SMART" id="SM00165">
    <property type="entry name" value="UBA"/>
    <property type="match status" value="2"/>
</dbReference>
<dbReference type="Pfam" id="PF00627">
    <property type="entry name" value="UBA"/>
    <property type="match status" value="1"/>
</dbReference>
<keyword evidence="4" id="KW-1185">Reference proteome</keyword>
<feature type="compositionally biased region" description="Pro residues" evidence="1">
    <location>
        <begin position="918"/>
        <end position="928"/>
    </location>
</feature>
<accession>A0A0D2P6V6</accession>
<feature type="region of interest" description="Disordered" evidence="1">
    <location>
        <begin position="473"/>
        <end position="529"/>
    </location>
</feature>
<feature type="compositionally biased region" description="Low complexity" evidence="1">
    <location>
        <begin position="21"/>
        <end position="38"/>
    </location>
</feature>
<feature type="compositionally biased region" description="Low complexity" evidence="1">
    <location>
        <begin position="929"/>
        <end position="938"/>
    </location>
</feature>
<gene>
    <name evidence="3" type="ORF">HYPSUDRAFT_75400</name>
</gene>
<protein>
    <recommendedName>
        <fullName evidence="2">UBA domain-containing protein</fullName>
    </recommendedName>
</protein>
<dbReference type="GO" id="GO:0072318">
    <property type="term" value="P:clathrin coat disassembly"/>
    <property type="evidence" value="ECO:0007669"/>
    <property type="project" value="TreeGrafter"/>
</dbReference>
<feature type="compositionally biased region" description="Polar residues" evidence="1">
    <location>
        <begin position="204"/>
        <end position="215"/>
    </location>
</feature>
<dbReference type="AlphaFoldDB" id="A0A0D2P6V6"/>
<proteinExistence type="predicted"/>
<feature type="compositionally biased region" description="Low complexity" evidence="1">
    <location>
        <begin position="473"/>
        <end position="492"/>
    </location>
</feature>
<dbReference type="GO" id="GO:0005737">
    <property type="term" value="C:cytoplasm"/>
    <property type="evidence" value="ECO:0007669"/>
    <property type="project" value="TreeGrafter"/>
</dbReference>
<dbReference type="SUPFAM" id="SSF46934">
    <property type="entry name" value="UBA-like"/>
    <property type="match status" value="2"/>
</dbReference>
<dbReference type="InterPro" id="IPR036869">
    <property type="entry name" value="J_dom_sf"/>
</dbReference>
<dbReference type="InterPro" id="IPR015940">
    <property type="entry name" value="UBA"/>
</dbReference>
<dbReference type="PANTHER" id="PTHR23172">
    <property type="entry name" value="AUXILIN/CYCLIN G-ASSOCIATED KINASE-RELATED"/>
    <property type="match status" value="1"/>
</dbReference>
<sequence length="1061" mass="109486">MSDSFADLWSTTAPLPPKPKPQTLSGASSSSSGPQTLANKPYSSNKPDVFALLASAGPTSSSGTRYGSGLTASAPSSRAMTPSGPPRSSSSRQTPQPPEQAYSQPVSKANSGDAFGDLFASSAGKEANMTLAARLAQEGKGRGREAPLAAAGETKPAAADGGAWAGLDALIGGGLNASTPPPVAAHIKVDDVDDWGLADFGSAPATTSQSGTTNDDIFGAPAAPPPRPSGAPRRGKQPSPTPDALAQIVQMGFSTDQARSALAATEGGTNVPAALESLLSGSSSTPAPRPRTTTAKSLWDLEAFSDPSPAHGTRRNDGMARAQSDSPAGVHAGHKKKVAPVNETFDFGGREDRVAAERERQNRPAQGRSRGLLDISDDEDGGDNLLASGDDHDHEDDILGAFGSPPAEPRRSRAPGTNARPTADTSVARVPSPPPHILGQIVEMGFSVTQARTALAQTPGGLDVAAALESLLSGSSTSTSTPTPVSAPRGAAPAPPRPRGAPKGQKERERERLERMERQQSGSAPSVAELQEHADKLLAQASEIGLSVFSKASAFWGKGKERVVKAYEERAGVGADDGPGRAGTLGGRGRGRGVGDGRPKWMQEAVGADEEERHDVGGFKDDHGGFADDEEHEVIKDMKPRVHDEEWVKEDPPPLLIHEEEEVDLFAPAPVVPVRAAPSTTMPAAARPTQRRPIPTRGASALSSSSSRSIPIPTPASVPDRALPTATSTALATALRHKIAGTDAFKLGQYAAAADAYTAALAALPGGHLLSVPLYTNRALARMKSGDYRGGDEDCTAALALVVGAGDKIKDGADAPPPTWDPSMLPTSLARADATGAWMHPAGHGADLADGYVKALRRRAECREARERWSGATADWEVLAGCAWAGAGVRSEASRGRGRCRGMISGGGSTAQAQVKPPAKPRPTPRAPPKAAAPAGSSKAVAALQAANAAADADDAARASLKDAVDARVLAWRGGKEGNIRALLCSLDAVLWDAVLTGARVKGLHEVVSAAQVKRAYVKAVGRVHPDKLNASNATVEQRMLANAVFGALNEAWIAFQAGQK</sequence>
<feature type="compositionally biased region" description="Low complexity" evidence="1">
    <location>
        <begin position="699"/>
        <end position="722"/>
    </location>
</feature>
<dbReference type="InterPro" id="IPR001623">
    <property type="entry name" value="DnaJ_domain"/>
</dbReference>
<feature type="compositionally biased region" description="Basic and acidic residues" evidence="1">
    <location>
        <begin position="611"/>
        <end position="626"/>
    </location>
</feature>
<feature type="compositionally biased region" description="Polar residues" evidence="1">
    <location>
        <begin position="57"/>
        <end position="80"/>
    </location>
</feature>
<dbReference type="GO" id="GO:0030276">
    <property type="term" value="F:clathrin binding"/>
    <property type="evidence" value="ECO:0007669"/>
    <property type="project" value="TreeGrafter"/>
</dbReference>
<dbReference type="Proteomes" id="UP000054270">
    <property type="component" value="Unassembled WGS sequence"/>
</dbReference>
<dbReference type="EMBL" id="KN817527">
    <property type="protein sequence ID" value="KJA26654.1"/>
    <property type="molecule type" value="Genomic_DNA"/>
</dbReference>
<dbReference type="InterPro" id="IPR009060">
    <property type="entry name" value="UBA-like_sf"/>
</dbReference>
<dbReference type="STRING" id="945553.A0A0D2P6V6"/>
<dbReference type="SUPFAM" id="SSF46565">
    <property type="entry name" value="Chaperone J-domain"/>
    <property type="match status" value="1"/>
</dbReference>
<dbReference type="GO" id="GO:0031982">
    <property type="term" value="C:vesicle"/>
    <property type="evidence" value="ECO:0007669"/>
    <property type="project" value="TreeGrafter"/>
</dbReference>
<feature type="region of interest" description="Disordered" evidence="1">
    <location>
        <begin position="677"/>
        <end position="722"/>
    </location>
</feature>
<evidence type="ECO:0000259" key="2">
    <source>
        <dbReference type="PROSITE" id="PS50030"/>
    </source>
</evidence>
<dbReference type="PANTHER" id="PTHR23172:SF19">
    <property type="entry name" value="J DOMAIN-CONTAINING PROTEIN"/>
    <property type="match status" value="1"/>
</dbReference>
<feature type="compositionally biased region" description="Basic and acidic residues" evidence="1">
    <location>
        <begin position="348"/>
        <end position="362"/>
    </location>
</feature>
<dbReference type="CDD" id="cd06257">
    <property type="entry name" value="DnaJ"/>
    <property type="match status" value="1"/>
</dbReference>
<feature type="region of interest" description="Disordered" evidence="1">
    <location>
        <begin position="1"/>
        <end position="119"/>
    </location>
</feature>
<feature type="region of interest" description="Disordered" evidence="1">
    <location>
        <begin position="575"/>
        <end position="627"/>
    </location>
</feature>
<feature type="region of interest" description="Disordered" evidence="1">
    <location>
        <begin position="134"/>
        <end position="160"/>
    </location>
</feature>
<organism evidence="3 4">
    <name type="scientific">Hypholoma sublateritium (strain FD-334 SS-4)</name>
    <dbReference type="NCBI Taxonomy" id="945553"/>
    <lineage>
        <taxon>Eukaryota</taxon>
        <taxon>Fungi</taxon>
        <taxon>Dikarya</taxon>
        <taxon>Basidiomycota</taxon>
        <taxon>Agaricomycotina</taxon>
        <taxon>Agaricomycetes</taxon>
        <taxon>Agaricomycetidae</taxon>
        <taxon>Agaricales</taxon>
        <taxon>Agaricineae</taxon>
        <taxon>Strophariaceae</taxon>
        <taxon>Hypholoma</taxon>
    </lineage>
</organism>
<dbReference type="Gene3D" id="1.25.40.10">
    <property type="entry name" value="Tetratricopeptide repeat domain"/>
    <property type="match status" value="1"/>
</dbReference>
<evidence type="ECO:0000313" key="3">
    <source>
        <dbReference type="EMBL" id="KJA26654.1"/>
    </source>
</evidence>
<dbReference type="InterPro" id="IPR011990">
    <property type="entry name" value="TPR-like_helical_dom_sf"/>
</dbReference>
<feature type="compositionally biased region" description="Polar residues" evidence="1">
    <location>
        <begin position="101"/>
        <end position="110"/>
    </location>
</feature>
<evidence type="ECO:0000256" key="1">
    <source>
        <dbReference type="SAM" id="MobiDB-lite"/>
    </source>
</evidence>
<name>A0A0D2P6V6_HYPSF</name>
<feature type="region of interest" description="Disordered" evidence="1">
    <location>
        <begin position="895"/>
        <end position="938"/>
    </location>
</feature>
<dbReference type="OrthoDB" id="1717591at2759"/>
<dbReference type="GO" id="GO:0072583">
    <property type="term" value="P:clathrin-dependent endocytosis"/>
    <property type="evidence" value="ECO:0007669"/>
    <property type="project" value="TreeGrafter"/>
</dbReference>